<sequence>MPVEHESAGLREPRFPVCNAG</sequence>
<dbReference type="EMBL" id="CADCTR010000064">
    <property type="protein sequence ID" value="CAA9215107.1"/>
    <property type="molecule type" value="Genomic_DNA"/>
</dbReference>
<dbReference type="AlphaFoldDB" id="A0A6J4H4Y2"/>
<name>A0A6J4H4Y2_9CHLR</name>
<feature type="compositionally biased region" description="Basic and acidic residues" evidence="1">
    <location>
        <begin position="1"/>
        <end position="14"/>
    </location>
</feature>
<feature type="region of interest" description="Disordered" evidence="1">
    <location>
        <begin position="1"/>
        <end position="21"/>
    </location>
</feature>
<protein>
    <submittedName>
        <fullName evidence="2">Uncharacterized protein</fullName>
    </submittedName>
</protein>
<evidence type="ECO:0000313" key="2">
    <source>
        <dbReference type="EMBL" id="CAA9215107.1"/>
    </source>
</evidence>
<evidence type="ECO:0000256" key="1">
    <source>
        <dbReference type="SAM" id="MobiDB-lite"/>
    </source>
</evidence>
<gene>
    <name evidence="2" type="ORF">AVDCRST_MAG93-203</name>
</gene>
<feature type="non-terminal residue" evidence="2">
    <location>
        <position position="21"/>
    </location>
</feature>
<accession>A0A6J4H4Y2</accession>
<organism evidence="2">
    <name type="scientific">uncultured Chloroflexia bacterium</name>
    <dbReference type="NCBI Taxonomy" id="1672391"/>
    <lineage>
        <taxon>Bacteria</taxon>
        <taxon>Bacillati</taxon>
        <taxon>Chloroflexota</taxon>
        <taxon>Chloroflexia</taxon>
        <taxon>environmental samples</taxon>
    </lineage>
</organism>
<proteinExistence type="predicted"/>
<reference evidence="2" key="1">
    <citation type="submission" date="2020-02" db="EMBL/GenBank/DDBJ databases">
        <authorList>
            <person name="Meier V. D."/>
        </authorList>
    </citation>
    <scope>NUCLEOTIDE SEQUENCE</scope>
    <source>
        <strain evidence="2">AVDCRST_MAG93</strain>
    </source>
</reference>